<evidence type="ECO:0000313" key="3">
    <source>
        <dbReference type="Proteomes" id="UP000002729"/>
    </source>
</evidence>
<organism evidence="3">
    <name type="scientific">Aureococcus anophagefferens</name>
    <name type="common">Harmful bloom alga</name>
    <dbReference type="NCBI Taxonomy" id="44056"/>
    <lineage>
        <taxon>Eukaryota</taxon>
        <taxon>Sar</taxon>
        <taxon>Stramenopiles</taxon>
        <taxon>Ochrophyta</taxon>
        <taxon>Pelagophyceae</taxon>
        <taxon>Pelagomonadales</taxon>
        <taxon>Pelagomonadaceae</taxon>
        <taxon>Aureococcus</taxon>
    </lineage>
</organism>
<reference evidence="2 3" key="1">
    <citation type="journal article" date="2011" name="Proc. Natl. Acad. Sci. U.S.A.">
        <title>Niche of harmful alga Aureococcus anophagefferens revealed through ecogenomics.</title>
        <authorList>
            <person name="Gobler C.J."/>
            <person name="Berry D.L."/>
            <person name="Dyhrman S.T."/>
            <person name="Wilhelm S.W."/>
            <person name="Salamov A."/>
            <person name="Lobanov A.V."/>
            <person name="Zhang Y."/>
            <person name="Collier J.L."/>
            <person name="Wurch L.L."/>
            <person name="Kustka A.B."/>
            <person name="Dill B.D."/>
            <person name="Shah M."/>
            <person name="VerBerkmoes N.C."/>
            <person name="Kuo A."/>
            <person name="Terry A."/>
            <person name="Pangilinan J."/>
            <person name="Lindquist E.A."/>
            <person name="Lucas S."/>
            <person name="Paulsen I.T."/>
            <person name="Hattenrath-Lehmann T.K."/>
            <person name="Talmage S.C."/>
            <person name="Walker E.A."/>
            <person name="Koch F."/>
            <person name="Burson A.M."/>
            <person name="Marcoval M.A."/>
            <person name="Tang Y.Z."/>
            <person name="Lecleir G.R."/>
            <person name="Coyne K.J."/>
            <person name="Berg G.M."/>
            <person name="Bertrand E.M."/>
            <person name="Saito M.A."/>
            <person name="Gladyshev V.N."/>
            <person name="Grigoriev I.V."/>
        </authorList>
    </citation>
    <scope>NUCLEOTIDE SEQUENCE [LARGE SCALE GENOMIC DNA]</scope>
    <source>
        <strain evidence="3">CCMP 1984</strain>
    </source>
</reference>
<name>F0YB67_AURAN</name>
<evidence type="ECO:0000313" key="2">
    <source>
        <dbReference type="EMBL" id="EGB07575.1"/>
    </source>
</evidence>
<gene>
    <name evidence="2" type="ORF">AURANDRAFT_64672</name>
</gene>
<dbReference type="InParanoid" id="F0YB67"/>
<keyword evidence="3" id="KW-1185">Reference proteome</keyword>
<dbReference type="Proteomes" id="UP000002729">
    <property type="component" value="Unassembled WGS sequence"/>
</dbReference>
<feature type="coiled-coil region" evidence="1">
    <location>
        <begin position="32"/>
        <end position="62"/>
    </location>
</feature>
<dbReference type="OrthoDB" id="205542at2759"/>
<protein>
    <submittedName>
        <fullName evidence="2">Uncharacterized protein</fullName>
    </submittedName>
</protein>
<dbReference type="GeneID" id="20224947"/>
<evidence type="ECO:0000256" key="1">
    <source>
        <dbReference type="SAM" id="Coils"/>
    </source>
</evidence>
<sequence>MTREAREARYVAEIDNSKATLKEHKDMWIKLVKDSEVQIQDLKKAIEDVDREAAALRSSEDEARKYHDLKVRELEGLLVATKLSAAEISSDVDMLQHHMNLVRRHQS</sequence>
<dbReference type="RefSeq" id="XP_009037575.1">
    <property type="nucleotide sequence ID" value="XM_009039327.1"/>
</dbReference>
<accession>F0YB67</accession>
<dbReference type="AlphaFoldDB" id="F0YB67"/>
<proteinExistence type="predicted"/>
<dbReference type="KEGG" id="aaf:AURANDRAFT_64672"/>
<dbReference type="EMBL" id="GL833130">
    <property type="protein sequence ID" value="EGB07575.1"/>
    <property type="molecule type" value="Genomic_DNA"/>
</dbReference>
<keyword evidence="1" id="KW-0175">Coiled coil</keyword>